<dbReference type="AlphaFoldDB" id="A0A1F6A7R1"/>
<dbReference type="InterPro" id="IPR029063">
    <property type="entry name" value="SAM-dependent_MTases_sf"/>
</dbReference>
<evidence type="ECO:0000256" key="2">
    <source>
        <dbReference type="ARBA" id="ARBA00022679"/>
    </source>
</evidence>
<keyword evidence="4" id="KW-1133">Transmembrane helix</keyword>
<keyword evidence="2" id="KW-0808">Transferase</keyword>
<accession>A0A1F6A7R1</accession>
<feature type="transmembrane region" description="Helical" evidence="4">
    <location>
        <begin position="208"/>
        <end position="235"/>
    </location>
</feature>
<dbReference type="GO" id="GO:0008168">
    <property type="term" value="F:methyltransferase activity"/>
    <property type="evidence" value="ECO:0007669"/>
    <property type="project" value="UniProtKB-KW"/>
</dbReference>
<dbReference type="PANTHER" id="PTHR43464">
    <property type="entry name" value="METHYLTRANSFERASE"/>
    <property type="match status" value="1"/>
</dbReference>
<dbReference type="Proteomes" id="UP000177092">
    <property type="component" value="Unassembled WGS sequence"/>
</dbReference>
<evidence type="ECO:0000256" key="1">
    <source>
        <dbReference type="ARBA" id="ARBA00022603"/>
    </source>
</evidence>
<dbReference type="CDD" id="cd02440">
    <property type="entry name" value="AdoMet_MTases"/>
    <property type="match status" value="1"/>
</dbReference>
<keyword evidence="4" id="KW-0472">Membrane</keyword>
<dbReference type="Pfam" id="PF13489">
    <property type="entry name" value="Methyltransf_23"/>
    <property type="match status" value="1"/>
</dbReference>
<evidence type="ECO:0000256" key="4">
    <source>
        <dbReference type="SAM" id="Phobius"/>
    </source>
</evidence>
<name>A0A1F6A7R1_9BACT</name>
<evidence type="ECO:0000256" key="3">
    <source>
        <dbReference type="ARBA" id="ARBA00022691"/>
    </source>
</evidence>
<gene>
    <name evidence="5" type="ORF">A3D03_00850</name>
</gene>
<proteinExistence type="predicted"/>
<dbReference type="EMBL" id="MFJN01000044">
    <property type="protein sequence ID" value="OGG20553.1"/>
    <property type="molecule type" value="Genomic_DNA"/>
</dbReference>
<sequence>MRADQYKAMYEHEDTHWWFLAKRDFITSLLPKPQQNLKILDVGAGTGGMSVFLGAWGKVLAVENSKYAIPYLKKRGVDYIKSSVEMCSFKPDSFDLICAFDVLYHKSIHNDEQLIHKFRSWLKPGGMLCVTDCAVPSLFSHHDQVMHARKRYKHSELVSIILKAKLNIQKATYIYFFTFPLFILVRLIDKYIPLNTVAKVPAPINTLLLFLCFLESKLLPYLNFPIGSSILVVAVKQ</sequence>
<feature type="transmembrane region" description="Helical" evidence="4">
    <location>
        <begin position="171"/>
        <end position="188"/>
    </location>
</feature>
<protein>
    <submittedName>
        <fullName evidence="5">Uncharacterized protein</fullName>
    </submittedName>
</protein>
<keyword evidence="1" id="KW-0489">Methyltransferase</keyword>
<dbReference type="SUPFAM" id="SSF53335">
    <property type="entry name" value="S-adenosyl-L-methionine-dependent methyltransferases"/>
    <property type="match status" value="1"/>
</dbReference>
<organism evidence="5 6">
    <name type="scientific">Candidatus Gottesmanbacteria bacterium RIFCSPHIGHO2_02_FULL_40_13</name>
    <dbReference type="NCBI Taxonomy" id="1798384"/>
    <lineage>
        <taxon>Bacteria</taxon>
        <taxon>Candidatus Gottesmaniibacteriota</taxon>
    </lineage>
</organism>
<evidence type="ECO:0000313" key="5">
    <source>
        <dbReference type="EMBL" id="OGG20553.1"/>
    </source>
</evidence>
<dbReference type="PANTHER" id="PTHR43464:SF19">
    <property type="entry name" value="UBIQUINONE BIOSYNTHESIS O-METHYLTRANSFERASE, MITOCHONDRIAL"/>
    <property type="match status" value="1"/>
</dbReference>
<dbReference type="GO" id="GO:0032259">
    <property type="term" value="P:methylation"/>
    <property type="evidence" value="ECO:0007669"/>
    <property type="project" value="UniProtKB-KW"/>
</dbReference>
<keyword evidence="3" id="KW-0949">S-adenosyl-L-methionine</keyword>
<evidence type="ECO:0000313" key="6">
    <source>
        <dbReference type="Proteomes" id="UP000177092"/>
    </source>
</evidence>
<dbReference type="STRING" id="1798384.A3D03_00850"/>
<reference evidence="5 6" key="1">
    <citation type="journal article" date="2016" name="Nat. Commun.">
        <title>Thousands of microbial genomes shed light on interconnected biogeochemical processes in an aquifer system.</title>
        <authorList>
            <person name="Anantharaman K."/>
            <person name="Brown C.T."/>
            <person name="Hug L.A."/>
            <person name="Sharon I."/>
            <person name="Castelle C.J."/>
            <person name="Probst A.J."/>
            <person name="Thomas B.C."/>
            <person name="Singh A."/>
            <person name="Wilkins M.J."/>
            <person name="Karaoz U."/>
            <person name="Brodie E.L."/>
            <person name="Williams K.H."/>
            <person name="Hubbard S.S."/>
            <person name="Banfield J.F."/>
        </authorList>
    </citation>
    <scope>NUCLEOTIDE SEQUENCE [LARGE SCALE GENOMIC DNA]</scope>
</reference>
<keyword evidence="4" id="KW-0812">Transmembrane</keyword>
<dbReference type="Gene3D" id="3.40.50.150">
    <property type="entry name" value="Vaccinia Virus protein VP39"/>
    <property type="match status" value="1"/>
</dbReference>
<comment type="caution">
    <text evidence="5">The sequence shown here is derived from an EMBL/GenBank/DDBJ whole genome shotgun (WGS) entry which is preliminary data.</text>
</comment>